<proteinExistence type="predicted"/>
<dbReference type="EMBL" id="JAAPAO010001124">
    <property type="protein sequence ID" value="KAF4651079.1"/>
    <property type="molecule type" value="Genomic_DNA"/>
</dbReference>
<dbReference type="Proteomes" id="UP000591131">
    <property type="component" value="Unassembled WGS sequence"/>
</dbReference>
<keyword evidence="2" id="KW-1185">Reference proteome</keyword>
<feature type="non-terminal residue" evidence="1">
    <location>
        <position position="1"/>
    </location>
</feature>
<sequence length="257" mass="28381">PDHCSQCKELLTFSNMRPPFTCNCCKQKFCPHCFGILNSFLDIVLCSSRTCPECSKMTVAEKRFFADYGQQCKDGAACSRIRDLETGASGLSQIASFISSAANGGESQVGSGGNLPGWLVVAVPSGELHWESLQKTGNKPLDEVSIKLENISKVEVRDQSCLCVHFVRGITPVQTADTLTLEFRKDHPDAVMWCNIMRLAMEAFVTQTSAAVKKDRERLKQEELRSRQVERNSRRSQLAGDLTGFNYAAAAMARGQE</sequence>
<evidence type="ECO:0000313" key="1">
    <source>
        <dbReference type="EMBL" id="KAF4651079.1"/>
    </source>
</evidence>
<accession>A0A7J6KWX6</accession>
<gene>
    <name evidence="1" type="ORF">FOL47_000675</name>
</gene>
<organism evidence="1 2">
    <name type="scientific">Perkinsus chesapeaki</name>
    <name type="common">Clam parasite</name>
    <name type="synonym">Perkinsus andrewsi</name>
    <dbReference type="NCBI Taxonomy" id="330153"/>
    <lineage>
        <taxon>Eukaryota</taxon>
        <taxon>Sar</taxon>
        <taxon>Alveolata</taxon>
        <taxon>Perkinsozoa</taxon>
        <taxon>Perkinsea</taxon>
        <taxon>Perkinsida</taxon>
        <taxon>Perkinsidae</taxon>
        <taxon>Perkinsus</taxon>
    </lineage>
</organism>
<reference evidence="1 2" key="1">
    <citation type="submission" date="2020-04" db="EMBL/GenBank/DDBJ databases">
        <title>Perkinsus chesapeaki whole genome sequence.</title>
        <authorList>
            <person name="Bogema D.R."/>
        </authorList>
    </citation>
    <scope>NUCLEOTIDE SEQUENCE [LARGE SCALE GENOMIC DNA]</scope>
    <source>
        <strain evidence="1">ATCC PRA-425</strain>
    </source>
</reference>
<name>A0A7J6KWX6_PERCH</name>
<evidence type="ECO:0000313" key="2">
    <source>
        <dbReference type="Proteomes" id="UP000591131"/>
    </source>
</evidence>
<protein>
    <submittedName>
        <fullName evidence="1">Uncharacterized protein</fullName>
    </submittedName>
</protein>
<dbReference type="AlphaFoldDB" id="A0A7J6KWX6"/>
<comment type="caution">
    <text evidence="1">The sequence shown here is derived from an EMBL/GenBank/DDBJ whole genome shotgun (WGS) entry which is preliminary data.</text>
</comment>